<dbReference type="EMBL" id="JBHSHD010000008">
    <property type="protein sequence ID" value="MFC4820946.1"/>
    <property type="molecule type" value="Genomic_DNA"/>
</dbReference>
<feature type="region of interest" description="Disordered" evidence="2">
    <location>
        <begin position="322"/>
        <end position="341"/>
    </location>
</feature>
<accession>A0ABV9QV64</accession>
<dbReference type="PANTHER" id="PTHR30570">
    <property type="entry name" value="PERIPLASMIC PHOSPHATE BINDING COMPONENT OF PHOSPHATE ABC TRANSPORTER"/>
    <property type="match status" value="1"/>
</dbReference>
<dbReference type="Proteomes" id="UP001595886">
    <property type="component" value="Unassembled WGS sequence"/>
</dbReference>
<evidence type="ECO:0000256" key="2">
    <source>
        <dbReference type="SAM" id="MobiDB-lite"/>
    </source>
</evidence>
<evidence type="ECO:0000256" key="3">
    <source>
        <dbReference type="SAM" id="SignalP"/>
    </source>
</evidence>
<dbReference type="InterPro" id="IPR024370">
    <property type="entry name" value="PBP_domain"/>
</dbReference>
<dbReference type="SUPFAM" id="SSF53850">
    <property type="entry name" value="Periplasmic binding protein-like II"/>
    <property type="match status" value="1"/>
</dbReference>
<gene>
    <name evidence="5" type="ORF">ACFO6Q_11465</name>
</gene>
<feature type="compositionally biased region" description="Basic and acidic residues" evidence="2">
    <location>
        <begin position="387"/>
        <end position="409"/>
    </location>
</feature>
<feature type="domain" description="PBP" evidence="4">
    <location>
        <begin position="46"/>
        <end position="265"/>
    </location>
</feature>
<dbReference type="InterPro" id="IPR050811">
    <property type="entry name" value="Phosphate_ABC_transporter"/>
</dbReference>
<dbReference type="Pfam" id="PF12849">
    <property type="entry name" value="PBP_like_2"/>
    <property type="match status" value="1"/>
</dbReference>
<dbReference type="PANTHER" id="PTHR30570:SF1">
    <property type="entry name" value="PHOSPHATE-BINDING PROTEIN PSTS"/>
    <property type="match status" value="1"/>
</dbReference>
<feature type="signal peptide" evidence="3">
    <location>
        <begin position="1"/>
        <end position="24"/>
    </location>
</feature>
<evidence type="ECO:0000256" key="1">
    <source>
        <dbReference type="ARBA" id="ARBA00022729"/>
    </source>
</evidence>
<keyword evidence="1 3" id="KW-0732">Signal</keyword>
<evidence type="ECO:0000313" key="6">
    <source>
        <dbReference type="Proteomes" id="UP001595886"/>
    </source>
</evidence>
<feature type="chain" id="PRO_5047067872" evidence="3">
    <location>
        <begin position="25"/>
        <end position="435"/>
    </location>
</feature>
<dbReference type="Gene3D" id="3.40.190.10">
    <property type="entry name" value="Periplasmic binding protein-like II"/>
    <property type="match status" value="2"/>
</dbReference>
<reference evidence="6" key="1">
    <citation type="journal article" date="2019" name="Int. J. Syst. Evol. Microbiol.">
        <title>The Global Catalogue of Microorganisms (GCM) 10K type strain sequencing project: providing services to taxonomists for standard genome sequencing and annotation.</title>
        <authorList>
            <consortium name="The Broad Institute Genomics Platform"/>
            <consortium name="The Broad Institute Genome Sequencing Center for Infectious Disease"/>
            <person name="Wu L."/>
            <person name="Ma J."/>
        </authorList>
    </citation>
    <scope>NUCLEOTIDE SEQUENCE [LARGE SCALE GENOMIC DNA]</scope>
    <source>
        <strain evidence="6">CCUG 30340</strain>
    </source>
</reference>
<keyword evidence="6" id="KW-1185">Reference proteome</keyword>
<evidence type="ECO:0000259" key="4">
    <source>
        <dbReference type="Pfam" id="PF12849"/>
    </source>
</evidence>
<name>A0ABV9QV64_9GAMM</name>
<sequence length="435" mass="45208">MLLRRLCTPLVLAISLLTAGPALAQKKPAAAAASADDLVWRGDHATGRSLMEDLAKQYAKEKKGKISLQPFSTLSGLDAVAAGSADFAGSARAKYARRSEEAALNFIPVALDGAVLITHPKNPVGNITLKQIHDIYYGRIKNWKDLGGPDKEINLYAIASPLDGVEYSLRELVFRNGDQRVAAPRLYINTVKLEEAVTLDPAGLGLSTMAGTYANKSVKALTVEGVAPNTATVGDGSYPLYITLYLAELNDSPKQAAIERFLAFLETPTAKDILRRHQLTPYSDASAVIAKNEQRMAYIDAQVGRNAAASAAAASAAAVAAASAPPPTPVAAPRASLEAKTRIAPTAETTLAARENLARAEAKKADKAAVAKAAPKKPAAPKAAVAKKADAGAKKTEKVAKAAPKDAKAKSTAKAEPAKKPAASFGNVTSGASGG</sequence>
<feature type="compositionally biased region" description="Polar residues" evidence="2">
    <location>
        <begin position="426"/>
        <end position="435"/>
    </location>
</feature>
<feature type="region of interest" description="Disordered" evidence="2">
    <location>
        <begin position="369"/>
        <end position="435"/>
    </location>
</feature>
<protein>
    <submittedName>
        <fullName evidence="5">Substrate-binding domain-containing protein</fullName>
    </submittedName>
</protein>
<proteinExistence type="predicted"/>
<feature type="compositionally biased region" description="Low complexity" evidence="2">
    <location>
        <begin position="370"/>
        <end position="386"/>
    </location>
</feature>
<dbReference type="RefSeq" id="WP_380021107.1">
    <property type="nucleotide sequence ID" value="NZ_JBHSHD010000008.1"/>
</dbReference>
<organism evidence="5 6">
    <name type="scientific">Dokdonella ginsengisoli</name>
    <dbReference type="NCBI Taxonomy" id="363846"/>
    <lineage>
        <taxon>Bacteria</taxon>
        <taxon>Pseudomonadati</taxon>
        <taxon>Pseudomonadota</taxon>
        <taxon>Gammaproteobacteria</taxon>
        <taxon>Lysobacterales</taxon>
        <taxon>Rhodanobacteraceae</taxon>
        <taxon>Dokdonella</taxon>
    </lineage>
</organism>
<comment type="caution">
    <text evidence="5">The sequence shown here is derived from an EMBL/GenBank/DDBJ whole genome shotgun (WGS) entry which is preliminary data.</text>
</comment>
<feature type="compositionally biased region" description="Low complexity" evidence="2">
    <location>
        <begin position="410"/>
        <end position="424"/>
    </location>
</feature>
<evidence type="ECO:0000313" key="5">
    <source>
        <dbReference type="EMBL" id="MFC4820946.1"/>
    </source>
</evidence>